<sequence>MRQVLYNGFVALSAVFVVVDPVAAVPFFLAMTSEVDPVRRRGVARRAAFVTWLVLTGFAVAGAALFRALGISLPAFKIAGGVLLLIMAVDMLQTRASEARITEGEVQAGARKEDIAIVPLAMPLLAGPGSIATVVVLMTRARSGPWWGTLPVLFAVLVTSVAAYLVLAGASQVDRVLGHTGMNILQRVAGLLLAAIAIQFMLDGLGDVLPQLIRRA</sequence>
<keyword evidence="5 7" id="KW-1133">Transmembrane helix</keyword>
<feature type="transmembrane region" description="Helical" evidence="7">
    <location>
        <begin position="6"/>
        <end position="29"/>
    </location>
</feature>
<evidence type="ECO:0000313" key="8">
    <source>
        <dbReference type="EMBL" id="BDG08164.1"/>
    </source>
</evidence>
<feature type="transmembrane region" description="Helical" evidence="7">
    <location>
        <begin position="150"/>
        <end position="172"/>
    </location>
</feature>
<evidence type="ECO:0000256" key="3">
    <source>
        <dbReference type="ARBA" id="ARBA00022475"/>
    </source>
</evidence>
<feature type="transmembrane region" description="Helical" evidence="7">
    <location>
        <begin position="184"/>
        <end position="202"/>
    </location>
</feature>
<reference evidence="9" key="1">
    <citation type="journal article" date="2022" name="Int. J. Syst. Evol. Microbiol.">
        <title>Anaeromyxobacter oryzae sp. nov., Anaeromyxobacter diazotrophicus sp. nov. and Anaeromyxobacter paludicola sp. nov., isolated from paddy soils.</title>
        <authorList>
            <person name="Itoh H."/>
            <person name="Xu Z."/>
            <person name="Mise K."/>
            <person name="Masuda Y."/>
            <person name="Ushijima N."/>
            <person name="Hayakawa C."/>
            <person name="Shiratori Y."/>
            <person name="Senoo K."/>
        </authorList>
    </citation>
    <scope>NUCLEOTIDE SEQUENCE [LARGE SCALE GENOMIC DNA]</scope>
    <source>
        <strain evidence="9">Red630</strain>
    </source>
</reference>
<comment type="similarity">
    <text evidence="2 7">Belongs to the UPF0056 (MarC) family.</text>
</comment>
<comment type="subcellular location">
    <subcellularLocation>
        <location evidence="1 7">Cell membrane</location>
        <topology evidence="1 7">Multi-pass membrane protein</topology>
    </subcellularLocation>
</comment>
<evidence type="ECO:0000256" key="4">
    <source>
        <dbReference type="ARBA" id="ARBA00022692"/>
    </source>
</evidence>
<evidence type="ECO:0000313" key="9">
    <source>
        <dbReference type="Proteomes" id="UP001162734"/>
    </source>
</evidence>
<evidence type="ECO:0000256" key="2">
    <source>
        <dbReference type="ARBA" id="ARBA00009784"/>
    </source>
</evidence>
<protein>
    <recommendedName>
        <fullName evidence="7">UPF0056 membrane protein</fullName>
    </recommendedName>
</protein>
<comment type="caution">
    <text evidence="7">Lacks conserved residue(s) required for the propagation of feature annotation.</text>
</comment>
<evidence type="ECO:0000256" key="7">
    <source>
        <dbReference type="RuleBase" id="RU362048"/>
    </source>
</evidence>
<dbReference type="Pfam" id="PF01914">
    <property type="entry name" value="MarC"/>
    <property type="match status" value="1"/>
</dbReference>
<feature type="transmembrane region" description="Helical" evidence="7">
    <location>
        <begin position="115"/>
        <end position="138"/>
    </location>
</feature>
<evidence type="ECO:0000256" key="1">
    <source>
        <dbReference type="ARBA" id="ARBA00004651"/>
    </source>
</evidence>
<keyword evidence="3" id="KW-1003">Cell membrane</keyword>
<dbReference type="Proteomes" id="UP001162734">
    <property type="component" value="Chromosome"/>
</dbReference>
<gene>
    <name evidence="8" type="ORF">AMPC_12770</name>
</gene>
<accession>A0ABN6N4R2</accession>
<keyword evidence="6 7" id="KW-0472">Membrane</keyword>
<dbReference type="InterPro" id="IPR002771">
    <property type="entry name" value="Multi_antbiot-R_MarC"/>
</dbReference>
<dbReference type="EMBL" id="AP025592">
    <property type="protein sequence ID" value="BDG08164.1"/>
    <property type="molecule type" value="Genomic_DNA"/>
</dbReference>
<name>A0ABN6N4R2_9BACT</name>
<keyword evidence="9" id="KW-1185">Reference proteome</keyword>
<evidence type="ECO:0000256" key="6">
    <source>
        <dbReference type="ARBA" id="ARBA00023136"/>
    </source>
</evidence>
<organism evidence="8 9">
    <name type="scientific">Anaeromyxobacter paludicola</name>
    <dbReference type="NCBI Taxonomy" id="2918171"/>
    <lineage>
        <taxon>Bacteria</taxon>
        <taxon>Pseudomonadati</taxon>
        <taxon>Myxococcota</taxon>
        <taxon>Myxococcia</taxon>
        <taxon>Myxococcales</taxon>
        <taxon>Cystobacterineae</taxon>
        <taxon>Anaeromyxobacteraceae</taxon>
        <taxon>Anaeromyxobacter</taxon>
    </lineage>
</organism>
<dbReference type="PANTHER" id="PTHR33508:SF1">
    <property type="entry name" value="UPF0056 MEMBRANE PROTEIN YHCE"/>
    <property type="match status" value="1"/>
</dbReference>
<keyword evidence="4 7" id="KW-0812">Transmembrane</keyword>
<feature type="transmembrane region" description="Helical" evidence="7">
    <location>
        <begin position="49"/>
        <end position="69"/>
    </location>
</feature>
<proteinExistence type="inferred from homology"/>
<evidence type="ECO:0000256" key="5">
    <source>
        <dbReference type="ARBA" id="ARBA00022989"/>
    </source>
</evidence>
<dbReference type="NCBIfam" id="TIGR00427">
    <property type="entry name" value="NAAT family transporter"/>
    <property type="match status" value="1"/>
</dbReference>
<dbReference type="PANTHER" id="PTHR33508">
    <property type="entry name" value="UPF0056 MEMBRANE PROTEIN YHCE"/>
    <property type="match status" value="1"/>
</dbReference>